<dbReference type="SMART" id="SM00093">
    <property type="entry name" value="SERPIN"/>
    <property type="match status" value="1"/>
</dbReference>
<dbReference type="AlphaFoldDB" id="A0A914IFT3"/>
<dbReference type="PANTHER" id="PTHR11461:SF211">
    <property type="entry name" value="GH10112P-RELATED"/>
    <property type="match status" value="1"/>
</dbReference>
<dbReference type="InterPro" id="IPR000215">
    <property type="entry name" value="Serpin_fam"/>
</dbReference>
<comment type="similarity">
    <text evidence="1 2">Belongs to the serpin family.</text>
</comment>
<dbReference type="GO" id="GO:0004867">
    <property type="term" value="F:serine-type endopeptidase inhibitor activity"/>
    <property type="evidence" value="ECO:0007669"/>
    <property type="project" value="InterPro"/>
</dbReference>
<evidence type="ECO:0000313" key="6">
    <source>
        <dbReference type="WBParaSite" id="Gr19_v10_g9846.t1"/>
    </source>
</evidence>
<evidence type="ECO:0000256" key="3">
    <source>
        <dbReference type="SAM" id="SignalP"/>
    </source>
</evidence>
<evidence type="ECO:0000259" key="4">
    <source>
        <dbReference type="SMART" id="SM00093"/>
    </source>
</evidence>
<keyword evidence="5" id="KW-1185">Reference proteome</keyword>
<evidence type="ECO:0000313" key="5">
    <source>
        <dbReference type="Proteomes" id="UP000887572"/>
    </source>
</evidence>
<dbReference type="InterPro" id="IPR042178">
    <property type="entry name" value="Serpin_sf_1"/>
</dbReference>
<dbReference type="InterPro" id="IPR036186">
    <property type="entry name" value="Serpin_sf"/>
</dbReference>
<dbReference type="InterPro" id="IPR042185">
    <property type="entry name" value="Serpin_sf_2"/>
</dbReference>
<protein>
    <submittedName>
        <fullName evidence="6">Serpin domain-containing protein</fullName>
    </submittedName>
</protein>
<dbReference type="Gene3D" id="2.30.39.10">
    <property type="entry name" value="Alpha-1-antitrypsin, domain 1"/>
    <property type="match status" value="1"/>
</dbReference>
<evidence type="ECO:0000256" key="2">
    <source>
        <dbReference type="RuleBase" id="RU000411"/>
    </source>
</evidence>
<feature type="chain" id="PRO_5037963974" evidence="3">
    <location>
        <begin position="29"/>
        <end position="763"/>
    </location>
</feature>
<feature type="signal peptide" evidence="3">
    <location>
        <begin position="1"/>
        <end position="28"/>
    </location>
</feature>
<dbReference type="Pfam" id="PF00079">
    <property type="entry name" value="Serpin"/>
    <property type="match status" value="1"/>
</dbReference>
<keyword evidence="3" id="KW-0732">Signal</keyword>
<feature type="domain" description="Serpin" evidence="4">
    <location>
        <begin position="380"/>
        <end position="762"/>
    </location>
</feature>
<proteinExistence type="inferred from homology"/>
<dbReference type="PANTHER" id="PTHR11461">
    <property type="entry name" value="SERINE PROTEASE INHIBITOR, SERPIN"/>
    <property type="match status" value="1"/>
</dbReference>
<dbReference type="SUPFAM" id="SSF56574">
    <property type="entry name" value="Serpins"/>
    <property type="match status" value="1"/>
</dbReference>
<dbReference type="GO" id="GO:0005615">
    <property type="term" value="C:extracellular space"/>
    <property type="evidence" value="ECO:0007669"/>
    <property type="project" value="InterPro"/>
</dbReference>
<reference evidence="6" key="1">
    <citation type="submission" date="2022-11" db="UniProtKB">
        <authorList>
            <consortium name="WormBaseParasite"/>
        </authorList>
    </citation>
    <scope>IDENTIFICATION</scope>
</reference>
<dbReference type="CDD" id="cd00172">
    <property type="entry name" value="serpin"/>
    <property type="match status" value="1"/>
</dbReference>
<name>A0A914IFT3_GLORO</name>
<dbReference type="Gene3D" id="3.30.497.10">
    <property type="entry name" value="Antithrombin, subunit I, domain 2"/>
    <property type="match status" value="1"/>
</dbReference>
<dbReference type="Proteomes" id="UP000887572">
    <property type="component" value="Unplaced"/>
</dbReference>
<dbReference type="WBParaSite" id="Gr19_v10_g9846.t1">
    <property type="protein sequence ID" value="Gr19_v10_g9846.t1"/>
    <property type="gene ID" value="Gr19_v10_g9846"/>
</dbReference>
<sequence length="763" mass="85734">MASSDLTLFNLATVLVVLLIQTVQFSGCQTNESLLPSPTSNASNELCRTIEGTKFHEQCLQSEVVKQKGFIPRHLRPPWLNVSLFEDNQLPEEKALGNGCYACYKGTTASYGVNPDEEYCACAFNYGAPNKKFGKIFGTFKVDGSTCLEDFHKMALMPTCGNEYYDYVKHCAMVHFYKNEPDKKPDDFRHKRTLVLLDGCITGASHNCTANVTIQFAEPPKALSIDSCNEENKTVFESTIRLKESSGKHAIGAASTFTFPVEFKHRLCVSWLQFAKLRALPYYELITVIISGDCGTKNFSLPMIESFRGRVQEMRGLHLDLRGEAAQWRDQFGAYDFVRHNDLNWQPTDLKLINNYGKPNPELMYPNFVLKSIGHASFSVDILKMFYHYNTVEIYAKNVILSPLSAAIALAMAYIGARGQTSVELGKVLAGASRCNSCDGPSLRDNYSKFLQEIGATQTDANFNLKISTKLFLADSVKVLDEFKLAINAHFGEDNFELIDFRQQNEVAKKINAFLDKASPGGKSIESIKPQSLNPTNTKLVLVSAINFQANWLQPFDPQYTEKKKFVLINGQEREVDMMLQIGEFMHSEEEEFELLGVPYVDEKAHFVILLPKGHFFGLEIVLNTFNGAKLMEFVVKSAMKERKVILPKFKIESVHHNLEEALLLLGIKRAFRPSKADFSGINYNNLSYTLYINKVIQKTHISIDEYGTTSASTAVPKSVDGSFGSNHEPAETPTFQADRPFAFFIILNKKHVIFSGIFMGEQ</sequence>
<dbReference type="InterPro" id="IPR023796">
    <property type="entry name" value="Serpin_dom"/>
</dbReference>
<accession>A0A914IFT3</accession>
<evidence type="ECO:0000256" key="1">
    <source>
        <dbReference type="ARBA" id="ARBA00009500"/>
    </source>
</evidence>
<organism evidence="5 6">
    <name type="scientific">Globodera rostochiensis</name>
    <name type="common">Golden nematode worm</name>
    <name type="synonym">Heterodera rostochiensis</name>
    <dbReference type="NCBI Taxonomy" id="31243"/>
    <lineage>
        <taxon>Eukaryota</taxon>
        <taxon>Metazoa</taxon>
        <taxon>Ecdysozoa</taxon>
        <taxon>Nematoda</taxon>
        <taxon>Chromadorea</taxon>
        <taxon>Rhabditida</taxon>
        <taxon>Tylenchina</taxon>
        <taxon>Tylenchomorpha</taxon>
        <taxon>Tylenchoidea</taxon>
        <taxon>Heteroderidae</taxon>
        <taxon>Heteroderinae</taxon>
        <taxon>Globodera</taxon>
    </lineage>
</organism>